<evidence type="ECO:0000259" key="2">
    <source>
        <dbReference type="Pfam" id="PF14630"/>
    </source>
</evidence>
<protein>
    <recommendedName>
        <fullName evidence="2">Origin recognition complex subunit 5 C-terminal domain-containing protein</fullName>
    </recommendedName>
</protein>
<gene>
    <name evidence="3" type="ORF">TSOC_003527</name>
</gene>
<dbReference type="EMBL" id="PGGS01000077">
    <property type="protein sequence ID" value="PNH09812.1"/>
    <property type="molecule type" value="Genomic_DNA"/>
</dbReference>
<proteinExistence type="predicted"/>
<sequence>MPGGGGRPPCPEAAGGEPTAAGASSSARVSGLSDATAAAGAARTGDCAADAPDVMAAVALARARGLRDLRTRGAKVTPHSGAAGRPAVWSQSAAVLSSVTGLQGMGLLSKYGGNDDPLDQPRYTCAIDEPLALRIAADINLILQNYLMYDK</sequence>
<dbReference type="OrthoDB" id="365981at2759"/>
<accession>A0A2J8ABA6</accession>
<dbReference type="Pfam" id="PF14630">
    <property type="entry name" value="ORC5_C"/>
    <property type="match status" value="1"/>
</dbReference>
<keyword evidence="4" id="KW-1185">Reference proteome</keyword>
<feature type="compositionally biased region" description="Low complexity" evidence="1">
    <location>
        <begin position="12"/>
        <end position="35"/>
    </location>
</feature>
<feature type="region of interest" description="Disordered" evidence="1">
    <location>
        <begin position="1"/>
        <end position="35"/>
    </location>
</feature>
<organism evidence="3 4">
    <name type="scientific">Tetrabaena socialis</name>
    <dbReference type="NCBI Taxonomy" id="47790"/>
    <lineage>
        <taxon>Eukaryota</taxon>
        <taxon>Viridiplantae</taxon>
        <taxon>Chlorophyta</taxon>
        <taxon>core chlorophytes</taxon>
        <taxon>Chlorophyceae</taxon>
        <taxon>CS clade</taxon>
        <taxon>Chlamydomonadales</taxon>
        <taxon>Tetrabaenaceae</taxon>
        <taxon>Tetrabaena</taxon>
    </lineage>
</organism>
<comment type="caution">
    <text evidence="3">The sequence shown here is derived from an EMBL/GenBank/DDBJ whole genome shotgun (WGS) entry which is preliminary data.</text>
</comment>
<dbReference type="Proteomes" id="UP000236333">
    <property type="component" value="Unassembled WGS sequence"/>
</dbReference>
<evidence type="ECO:0000256" key="1">
    <source>
        <dbReference type="SAM" id="MobiDB-lite"/>
    </source>
</evidence>
<feature type="domain" description="Origin recognition complex subunit 5 C-terminal" evidence="2">
    <location>
        <begin position="85"/>
        <end position="147"/>
    </location>
</feature>
<name>A0A2J8ABA6_9CHLO</name>
<dbReference type="InterPro" id="IPR047088">
    <property type="entry name" value="ORC5_C"/>
</dbReference>
<dbReference type="AlphaFoldDB" id="A0A2J8ABA6"/>
<reference evidence="3 4" key="1">
    <citation type="journal article" date="2017" name="Mol. Biol. Evol.">
        <title>The 4-celled Tetrabaena socialis nuclear genome reveals the essential components for genetic control of cell number at the origin of multicellularity in the volvocine lineage.</title>
        <authorList>
            <person name="Featherston J."/>
            <person name="Arakaki Y."/>
            <person name="Hanschen E.R."/>
            <person name="Ferris P.J."/>
            <person name="Michod R.E."/>
            <person name="Olson B.J.S.C."/>
            <person name="Nozaki H."/>
            <person name="Durand P.M."/>
        </authorList>
    </citation>
    <scope>NUCLEOTIDE SEQUENCE [LARGE SCALE GENOMIC DNA]</scope>
    <source>
        <strain evidence="3 4">NIES-571</strain>
    </source>
</reference>
<evidence type="ECO:0000313" key="3">
    <source>
        <dbReference type="EMBL" id="PNH09812.1"/>
    </source>
</evidence>
<evidence type="ECO:0000313" key="4">
    <source>
        <dbReference type="Proteomes" id="UP000236333"/>
    </source>
</evidence>